<dbReference type="Pfam" id="PF05139">
    <property type="entry name" value="Erythro_esteras"/>
    <property type="match status" value="1"/>
</dbReference>
<sequence length="403" mass="42100">MPALDFVTPLSTDDVTPIADLIGAASIVAIGENNHHSHEFGLLRAKLARYLVEHRGFTVLGWESGFPEGHLVDAWLQGAPGEVADVGRDGFTFSLGDAPETQDLLTWLRERGGVRFTGLDVPGSGGSPVPALDAVRAYLAEIDASAVALVDAAVAAVKPYAGASNAVAMERYKNVDTPGRDAATAALSVLAAHLDALAPVYRQRGGSEAFAEARHHVAGALRVDLHLREVNAMMSGAASALGSSSRDTYMAATVRLLRERSDAKILLMLHNGHLQRTPFAALPGMAFPPAGMLLAEEFGDDYFALGVTAATGVTTGLAPQEGTRLGFRVFAQELDSPAEDSVEAALAESGPCLVDLRAHRAAGKPGPTSIRHAHMTTPVDVAAAFDALVHLPRMSVSGNVPAG</sequence>
<dbReference type="EC" id="3.1.1.-" evidence="1"/>
<comment type="caution">
    <text evidence="1">The sequence shown here is derived from an EMBL/GenBank/DDBJ whole genome shotgun (WGS) entry which is preliminary data.</text>
</comment>
<evidence type="ECO:0000313" key="2">
    <source>
        <dbReference type="Proteomes" id="UP001597419"/>
    </source>
</evidence>
<protein>
    <submittedName>
        <fullName evidence="1">Erythromycin esterase family protein</fullName>
        <ecNumber evidence="1">3.1.1.-</ecNumber>
    </submittedName>
</protein>
<dbReference type="Gene3D" id="3.30.1870.10">
    <property type="entry name" value="EreA-like, domain 2"/>
    <property type="match status" value="1"/>
</dbReference>
<dbReference type="CDD" id="cd14728">
    <property type="entry name" value="Ere-like"/>
    <property type="match status" value="1"/>
</dbReference>
<dbReference type="PANTHER" id="PTHR31299">
    <property type="entry name" value="ESTERASE, PUTATIVE (AFU_ORTHOLOGUE AFUA_1G05850)-RELATED"/>
    <property type="match status" value="1"/>
</dbReference>
<evidence type="ECO:0000313" key="1">
    <source>
        <dbReference type="EMBL" id="MFD2457598.1"/>
    </source>
</evidence>
<dbReference type="RefSeq" id="WP_345389061.1">
    <property type="nucleotide sequence ID" value="NZ_BAABHG010000003.1"/>
</dbReference>
<reference evidence="2" key="1">
    <citation type="journal article" date="2019" name="Int. J. Syst. Evol. Microbiol.">
        <title>The Global Catalogue of Microorganisms (GCM) 10K type strain sequencing project: providing services to taxonomists for standard genome sequencing and annotation.</title>
        <authorList>
            <consortium name="The Broad Institute Genomics Platform"/>
            <consortium name="The Broad Institute Genome Sequencing Center for Infectious Disease"/>
            <person name="Wu L."/>
            <person name="Ma J."/>
        </authorList>
    </citation>
    <scope>NUCLEOTIDE SEQUENCE [LARGE SCALE GENOMIC DNA]</scope>
    <source>
        <strain evidence="2">CGMCC 4.7643</strain>
    </source>
</reference>
<organism evidence="1 2">
    <name type="scientific">Amycolatopsis samaneae</name>
    <dbReference type="NCBI Taxonomy" id="664691"/>
    <lineage>
        <taxon>Bacteria</taxon>
        <taxon>Bacillati</taxon>
        <taxon>Actinomycetota</taxon>
        <taxon>Actinomycetes</taxon>
        <taxon>Pseudonocardiales</taxon>
        <taxon>Pseudonocardiaceae</taxon>
        <taxon>Amycolatopsis</taxon>
    </lineage>
</organism>
<dbReference type="EMBL" id="JBHUKU010000002">
    <property type="protein sequence ID" value="MFD2457598.1"/>
    <property type="molecule type" value="Genomic_DNA"/>
</dbReference>
<dbReference type="PANTHER" id="PTHR31299:SF0">
    <property type="entry name" value="ESTERASE, PUTATIVE (AFU_ORTHOLOGUE AFUA_1G05850)-RELATED"/>
    <property type="match status" value="1"/>
</dbReference>
<dbReference type="Proteomes" id="UP001597419">
    <property type="component" value="Unassembled WGS sequence"/>
</dbReference>
<dbReference type="Gene3D" id="3.40.1660.10">
    <property type="entry name" value="EreA-like (biosynthetic domain)"/>
    <property type="match status" value="1"/>
</dbReference>
<dbReference type="Gene3D" id="1.20.1440.30">
    <property type="entry name" value="Biosynthetic Protein domain"/>
    <property type="match status" value="1"/>
</dbReference>
<accession>A0ABW5G9P5</accession>
<dbReference type="InterPro" id="IPR052036">
    <property type="entry name" value="Hydrolase/PRTase-associated"/>
</dbReference>
<dbReference type="InterPro" id="IPR007815">
    <property type="entry name" value="Emycin_Estase"/>
</dbReference>
<proteinExistence type="predicted"/>
<keyword evidence="1" id="KW-0378">Hydrolase</keyword>
<dbReference type="GO" id="GO:0016787">
    <property type="term" value="F:hydrolase activity"/>
    <property type="evidence" value="ECO:0007669"/>
    <property type="project" value="UniProtKB-KW"/>
</dbReference>
<gene>
    <name evidence="1" type="ORF">ACFSYJ_03260</name>
</gene>
<keyword evidence="2" id="KW-1185">Reference proteome</keyword>
<name>A0ABW5G9P5_9PSEU</name>
<dbReference type="SUPFAM" id="SSF159501">
    <property type="entry name" value="EreA/ChaN-like"/>
    <property type="match status" value="1"/>
</dbReference>